<organism evidence="1 2">
    <name type="scientific">Sulfurovum xiamenensis</name>
    <dbReference type="NCBI Taxonomy" id="3019066"/>
    <lineage>
        <taxon>Bacteria</taxon>
        <taxon>Pseudomonadati</taxon>
        <taxon>Campylobacterota</taxon>
        <taxon>Epsilonproteobacteria</taxon>
        <taxon>Campylobacterales</taxon>
        <taxon>Sulfurovaceae</taxon>
        <taxon>Sulfurovum</taxon>
    </lineage>
</organism>
<comment type="caution">
    <text evidence="1">The sequence shown here is derived from an EMBL/GenBank/DDBJ whole genome shotgun (WGS) entry which is preliminary data.</text>
</comment>
<evidence type="ECO:0000313" key="2">
    <source>
        <dbReference type="Proteomes" id="UP001169066"/>
    </source>
</evidence>
<dbReference type="EMBL" id="JAQIBC010000014">
    <property type="protein sequence ID" value="MDM5264749.1"/>
    <property type="molecule type" value="Genomic_DNA"/>
</dbReference>
<keyword evidence="2" id="KW-1185">Reference proteome</keyword>
<protein>
    <submittedName>
        <fullName evidence="1">Uncharacterized protein</fullName>
    </submittedName>
</protein>
<proteinExistence type="predicted"/>
<reference evidence="1" key="1">
    <citation type="submission" date="2023-01" db="EMBL/GenBank/DDBJ databases">
        <title>Sulfurovum sp. XTW-4 genome assembly.</title>
        <authorList>
            <person name="Wang J."/>
        </authorList>
    </citation>
    <scope>NUCLEOTIDE SEQUENCE</scope>
    <source>
        <strain evidence="1">XTW-4</strain>
    </source>
</reference>
<dbReference type="Proteomes" id="UP001169066">
    <property type="component" value="Unassembled WGS sequence"/>
</dbReference>
<sequence length="113" mass="12791">MEQINSLLEKYHHFKDAQIRSVQSLSDTSKVVTLVVQDDEGEDLHTINITFKDIKESRILQNSVLSFLDMMSGISIIKEHDLYGFAVGRGSAMLHVHNAPMYIIASDITIEEK</sequence>
<name>A0ABT7QUW1_9BACT</name>
<dbReference type="RefSeq" id="WP_289402628.1">
    <property type="nucleotide sequence ID" value="NZ_JAQIBC010000014.1"/>
</dbReference>
<evidence type="ECO:0000313" key="1">
    <source>
        <dbReference type="EMBL" id="MDM5264749.1"/>
    </source>
</evidence>
<accession>A0ABT7QUW1</accession>
<gene>
    <name evidence="1" type="ORF">PF327_11140</name>
</gene>